<name>A0A455LY69_9CAUD</name>
<evidence type="ECO:0000313" key="3">
    <source>
        <dbReference type="EMBL" id="AYP70048.1"/>
    </source>
</evidence>
<evidence type="ECO:0000256" key="1">
    <source>
        <dbReference type="SAM" id="MobiDB-lite"/>
    </source>
</evidence>
<dbReference type="InterPro" id="IPR055846">
    <property type="entry name" value="DUF7423"/>
</dbReference>
<feature type="region of interest" description="Disordered" evidence="1">
    <location>
        <begin position="83"/>
        <end position="106"/>
    </location>
</feature>
<protein>
    <recommendedName>
        <fullName evidence="2">DUF7423 domain-containing protein</fullName>
    </recommendedName>
</protein>
<feature type="compositionally biased region" description="Basic and acidic residues" evidence="1">
    <location>
        <begin position="83"/>
        <end position="94"/>
    </location>
</feature>
<dbReference type="Proteomes" id="UP000292006">
    <property type="component" value="Segment"/>
</dbReference>
<organism evidence="3 4">
    <name type="scientific">Mycobacterium phage CRB2</name>
    <dbReference type="NCBI Taxonomy" id="2483623"/>
    <lineage>
        <taxon>Viruses</taxon>
        <taxon>Duplodnaviria</taxon>
        <taxon>Heunggongvirae</taxon>
        <taxon>Uroviricota</taxon>
        <taxon>Caudoviricetes</taxon>
        <taxon>Bclasvirinae</taxon>
        <taxon>Quesadillavirus</taxon>
        <taxon>Quesadillavirus CRB2</taxon>
    </lineage>
</organism>
<proteinExistence type="predicted"/>
<reference evidence="3 4" key="1">
    <citation type="journal article" date="2019" name="PLoS ONE">
        <title>Mycobacteriophage CRB2 defines a new subcluster in mycobacteriophage classification.</title>
        <authorList>
            <person name="Suarez C.A."/>
            <person name="Franceschelli J.J."/>
            <person name="Morbidoni H.R."/>
        </authorList>
    </citation>
    <scope>NUCLEOTIDE SEQUENCE [LARGE SCALE GENOMIC DNA]</scope>
</reference>
<feature type="domain" description="DUF7423" evidence="2">
    <location>
        <begin position="14"/>
        <end position="92"/>
    </location>
</feature>
<evidence type="ECO:0000259" key="2">
    <source>
        <dbReference type="Pfam" id="PF24198"/>
    </source>
</evidence>
<sequence length="106" mass="11218">MTHNLPAAQADPGNTPIADVPTATLIFTLGFVVANPAQAHRHYGGISAIADELTQRGAYAPLRASLPPRIAAAVEAMYRADRGQRMASRGERQTMRCGTSQTNSGN</sequence>
<keyword evidence="4" id="KW-1185">Reference proteome</keyword>
<feature type="compositionally biased region" description="Polar residues" evidence="1">
    <location>
        <begin position="96"/>
        <end position="106"/>
    </location>
</feature>
<evidence type="ECO:0000313" key="4">
    <source>
        <dbReference type="Proteomes" id="UP000292006"/>
    </source>
</evidence>
<dbReference type="EMBL" id="MK059749">
    <property type="protein sequence ID" value="AYP70048.1"/>
    <property type="molecule type" value="Genomic_DNA"/>
</dbReference>
<accession>A0A455LY69</accession>
<dbReference type="Pfam" id="PF24198">
    <property type="entry name" value="DUF7423"/>
    <property type="match status" value="1"/>
</dbReference>
<gene>
    <name evidence="3" type="ORF">CRB2_62</name>
</gene>